<feature type="transmembrane region" description="Helical" evidence="5">
    <location>
        <begin position="62"/>
        <end position="80"/>
    </location>
</feature>
<feature type="transmembrane region" description="Helical" evidence="5">
    <location>
        <begin position="192"/>
        <end position="209"/>
    </location>
</feature>
<evidence type="ECO:0000313" key="8">
    <source>
        <dbReference type="Proteomes" id="UP000638732"/>
    </source>
</evidence>
<feature type="transmembrane region" description="Helical" evidence="5">
    <location>
        <begin position="116"/>
        <end position="143"/>
    </location>
</feature>
<reference evidence="7" key="1">
    <citation type="submission" date="2020-01" db="EMBL/GenBank/DDBJ databases">
        <authorList>
            <person name="Seo Y.L."/>
        </authorList>
    </citation>
    <scope>NUCLEOTIDE SEQUENCE</scope>
    <source>
        <strain evidence="7">R11</strain>
    </source>
</reference>
<dbReference type="PANTHER" id="PTHR37422">
    <property type="entry name" value="TEICHURONIC ACID BIOSYNTHESIS PROTEIN TUAE"/>
    <property type="match status" value="1"/>
</dbReference>
<organism evidence="7 8">
    <name type="scientific">Mucilaginibacter agri</name>
    <dbReference type="NCBI Taxonomy" id="2695265"/>
    <lineage>
        <taxon>Bacteria</taxon>
        <taxon>Pseudomonadati</taxon>
        <taxon>Bacteroidota</taxon>
        <taxon>Sphingobacteriia</taxon>
        <taxon>Sphingobacteriales</taxon>
        <taxon>Sphingobacteriaceae</taxon>
        <taxon>Mucilaginibacter</taxon>
    </lineage>
</organism>
<evidence type="ECO:0000256" key="1">
    <source>
        <dbReference type="ARBA" id="ARBA00004141"/>
    </source>
</evidence>
<dbReference type="Proteomes" id="UP000638732">
    <property type="component" value="Unassembled WGS sequence"/>
</dbReference>
<evidence type="ECO:0000256" key="4">
    <source>
        <dbReference type="ARBA" id="ARBA00023136"/>
    </source>
</evidence>
<proteinExistence type="predicted"/>
<feature type="transmembrane region" description="Helical" evidence="5">
    <location>
        <begin position="215"/>
        <end position="233"/>
    </location>
</feature>
<evidence type="ECO:0000259" key="6">
    <source>
        <dbReference type="Pfam" id="PF04932"/>
    </source>
</evidence>
<dbReference type="PANTHER" id="PTHR37422:SF17">
    <property type="entry name" value="O-ANTIGEN LIGASE"/>
    <property type="match status" value="1"/>
</dbReference>
<keyword evidence="8" id="KW-1185">Reference proteome</keyword>
<evidence type="ECO:0000313" key="7">
    <source>
        <dbReference type="EMBL" id="NCD69049.1"/>
    </source>
</evidence>
<dbReference type="Pfam" id="PF04932">
    <property type="entry name" value="Wzy_C"/>
    <property type="match status" value="1"/>
</dbReference>
<evidence type="ECO:0000256" key="3">
    <source>
        <dbReference type="ARBA" id="ARBA00022989"/>
    </source>
</evidence>
<dbReference type="InterPro" id="IPR051533">
    <property type="entry name" value="WaaL-like"/>
</dbReference>
<comment type="caution">
    <text evidence="7">The sequence shown here is derived from an EMBL/GenBank/DDBJ whole genome shotgun (WGS) entry which is preliminary data.</text>
</comment>
<evidence type="ECO:0000256" key="5">
    <source>
        <dbReference type="SAM" id="Phobius"/>
    </source>
</evidence>
<keyword evidence="2 5" id="KW-0812">Transmembrane</keyword>
<feature type="transmembrane region" description="Helical" evidence="5">
    <location>
        <begin position="20"/>
        <end position="41"/>
    </location>
</feature>
<accession>A0A965ZDH6</accession>
<reference evidence="7" key="2">
    <citation type="submission" date="2020-10" db="EMBL/GenBank/DDBJ databases">
        <title>Mucilaginibacter sp. nov., isolated from soil.</title>
        <authorList>
            <person name="Jeon C.O."/>
        </authorList>
    </citation>
    <scope>NUCLEOTIDE SEQUENCE</scope>
    <source>
        <strain evidence="7">R11</strain>
    </source>
</reference>
<dbReference type="InterPro" id="IPR007016">
    <property type="entry name" value="O-antigen_ligase-rel_domated"/>
</dbReference>
<feature type="transmembrane region" description="Helical" evidence="5">
    <location>
        <begin position="369"/>
        <end position="388"/>
    </location>
</feature>
<feature type="transmembrane region" description="Helical" evidence="5">
    <location>
        <begin position="240"/>
        <end position="259"/>
    </location>
</feature>
<sequence>MKKFWRVNDSAVNQISYYHILLFFICLPLDRFFSEIVLVSLAIHTFINLKKADLKAAYDRRVLVLQSIFFVTVFSTVYTTDLHNAFNDWGMQVDIFLIPLLFALHRPLVTKYKDQLLNGFAASCVAVSLVLFGVVFRTIRYFHLPLRAVYSSSFVNHNFSKPVGIHATFFSVLLVAATIILFQNLLNEKRKLARALLLFGGAVLFAALIQLSSKSAIISLVIVGYIFVPLYLFKGRKRVLLLAGSVVLTILGALLVLRYESLKTRLFSDMEADVNMNRIELVTDSRLDRWKVTLETARAKPILGYGTGTEDEVVQQAFFKHKLYHSFIHRLNAHNEFLSILIKSGAIGLAVYLFVLGYCLTVSVRDNNLLLTTCVILLISTSIAENALDANKGIYFYGAFFSLLLLSIKTSPKAHIKRQNVQSEATLTPAVTC</sequence>
<protein>
    <recommendedName>
        <fullName evidence="6">O-antigen ligase-related domain-containing protein</fullName>
    </recommendedName>
</protein>
<evidence type="ECO:0000256" key="2">
    <source>
        <dbReference type="ARBA" id="ARBA00022692"/>
    </source>
</evidence>
<keyword evidence="4 5" id="KW-0472">Membrane</keyword>
<gene>
    <name evidence="7" type="ORF">GSY63_06750</name>
</gene>
<comment type="subcellular location">
    <subcellularLocation>
        <location evidence="1">Membrane</location>
        <topology evidence="1">Multi-pass membrane protein</topology>
    </subcellularLocation>
</comment>
<feature type="transmembrane region" description="Helical" evidence="5">
    <location>
        <begin position="163"/>
        <end position="185"/>
    </location>
</feature>
<feature type="transmembrane region" description="Helical" evidence="5">
    <location>
        <begin position="340"/>
        <end position="362"/>
    </location>
</feature>
<dbReference type="EMBL" id="WWEO01000040">
    <property type="protein sequence ID" value="NCD69049.1"/>
    <property type="molecule type" value="Genomic_DNA"/>
</dbReference>
<feature type="transmembrane region" description="Helical" evidence="5">
    <location>
        <begin position="86"/>
        <end position="104"/>
    </location>
</feature>
<dbReference type="RefSeq" id="WP_166585029.1">
    <property type="nucleotide sequence ID" value="NZ_WWEO01000040.1"/>
</dbReference>
<keyword evidence="3 5" id="KW-1133">Transmembrane helix</keyword>
<feature type="transmembrane region" description="Helical" evidence="5">
    <location>
        <begin position="394"/>
        <end position="411"/>
    </location>
</feature>
<dbReference type="AlphaFoldDB" id="A0A965ZDH6"/>
<name>A0A965ZDH6_9SPHI</name>
<feature type="domain" description="O-antigen ligase-related" evidence="6">
    <location>
        <begin position="202"/>
        <end position="353"/>
    </location>
</feature>
<dbReference type="GO" id="GO:0016020">
    <property type="term" value="C:membrane"/>
    <property type="evidence" value="ECO:0007669"/>
    <property type="project" value="UniProtKB-SubCell"/>
</dbReference>